<dbReference type="RefSeq" id="WP_175606313.1">
    <property type="nucleotide sequence ID" value="NZ_JABWGO010000021.1"/>
</dbReference>
<dbReference type="AlphaFoldDB" id="A0A7Y6MHD4"/>
<keyword evidence="2" id="KW-0812">Transmembrane</keyword>
<keyword evidence="2" id="KW-1133">Transmembrane helix</keyword>
<accession>A0A7Y6MHD4</accession>
<keyword evidence="2" id="KW-0472">Membrane</keyword>
<feature type="compositionally biased region" description="Pro residues" evidence="1">
    <location>
        <begin position="18"/>
        <end position="41"/>
    </location>
</feature>
<dbReference type="Proteomes" id="UP000546126">
    <property type="component" value="Unassembled WGS sequence"/>
</dbReference>
<feature type="region of interest" description="Disordered" evidence="1">
    <location>
        <begin position="244"/>
        <end position="274"/>
    </location>
</feature>
<name>A0A7Y6MHD4_9ACTN</name>
<reference evidence="3 4" key="1">
    <citation type="submission" date="2020-06" db="EMBL/GenBank/DDBJ databases">
        <authorList>
            <person name="Chanama M."/>
        </authorList>
    </citation>
    <scope>NUCLEOTIDE SEQUENCE [LARGE SCALE GENOMIC DNA]</scope>
    <source>
        <strain evidence="3 4">TBRC6557</strain>
    </source>
</reference>
<evidence type="ECO:0000313" key="3">
    <source>
        <dbReference type="EMBL" id="NUW46864.1"/>
    </source>
</evidence>
<keyword evidence="4" id="KW-1185">Reference proteome</keyword>
<evidence type="ECO:0000256" key="2">
    <source>
        <dbReference type="SAM" id="Phobius"/>
    </source>
</evidence>
<evidence type="ECO:0000313" key="4">
    <source>
        <dbReference type="Proteomes" id="UP000546126"/>
    </source>
</evidence>
<comment type="caution">
    <text evidence="3">The sequence shown here is derived from an EMBL/GenBank/DDBJ whole genome shotgun (WGS) entry which is preliminary data.</text>
</comment>
<gene>
    <name evidence="3" type="ORF">HT134_43200</name>
</gene>
<evidence type="ECO:0000256" key="1">
    <source>
        <dbReference type="SAM" id="MobiDB-lite"/>
    </source>
</evidence>
<sequence length="295" mass="31009">MVHPSQGRPPAQGHPQPWQAPPPQHGTPLRPQPWQGPPPQHGAPLRPRPGRKAWRVVAGVVAVCLGLPAVLAGGGLVAHAVADSRQQIPSKRYLRNLWRNLPVETLFPATIGLPDPGAREAGPGAGRGWTRAAVSPETSCGKALSGDLAREAGARGCVAAVRASYVDDTGGSAATIAIVAFGERDDTDDLDSVLRESRRDERDYGVRVLSAPGLAWADGARAGSGAWAVPDPDTPLLVAVTSGPVDGRRPGRLPPPWGRGEIQQQQDRSPWAETSVGLAESVVLRLSDEIGKVRS</sequence>
<organism evidence="3 4">
    <name type="scientific">Nonomuraea rhodomycinica</name>
    <dbReference type="NCBI Taxonomy" id="1712872"/>
    <lineage>
        <taxon>Bacteria</taxon>
        <taxon>Bacillati</taxon>
        <taxon>Actinomycetota</taxon>
        <taxon>Actinomycetes</taxon>
        <taxon>Streptosporangiales</taxon>
        <taxon>Streptosporangiaceae</taxon>
        <taxon>Nonomuraea</taxon>
    </lineage>
</organism>
<protein>
    <submittedName>
        <fullName evidence="3">Uncharacterized protein</fullName>
    </submittedName>
</protein>
<dbReference type="EMBL" id="JABWGO010000021">
    <property type="protein sequence ID" value="NUW46864.1"/>
    <property type="molecule type" value="Genomic_DNA"/>
</dbReference>
<proteinExistence type="predicted"/>
<feature type="region of interest" description="Disordered" evidence="1">
    <location>
        <begin position="1"/>
        <end position="49"/>
    </location>
</feature>
<feature type="transmembrane region" description="Helical" evidence="2">
    <location>
        <begin position="56"/>
        <end position="82"/>
    </location>
</feature>